<organism evidence="1 2">
    <name type="scientific">Actinoplanes ianthinogenes</name>
    <dbReference type="NCBI Taxonomy" id="122358"/>
    <lineage>
        <taxon>Bacteria</taxon>
        <taxon>Bacillati</taxon>
        <taxon>Actinomycetota</taxon>
        <taxon>Actinomycetes</taxon>
        <taxon>Micromonosporales</taxon>
        <taxon>Micromonosporaceae</taxon>
        <taxon>Actinoplanes</taxon>
    </lineage>
</organism>
<sequence length="148" mass="16089">MIDPVWHTASLVHLRRMLAYAKGSLDHDASRNMVFGFRQQLELTLPWGMDDGDAVVRLTLAPPPSVQTGKRGLLSVVVFAEAVRFGGRLNPPHYPGDGKPITQPRGVPSLTTSIADYLREQTDGSPLIPVGDGSLRFVLPSFPSTLDS</sequence>
<protein>
    <submittedName>
        <fullName evidence="1">Uncharacterized protein</fullName>
    </submittedName>
</protein>
<gene>
    <name evidence="1" type="ORF">Aiant_85980</name>
</gene>
<reference evidence="1 2" key="1">
    <citation type="submission" date="2020-08" db="EMBL/GenBank/DDBJ databases">
        <title>Whole genome shotgun sequence of Actinoplanes ianthinogenes NBRC 13996.</title>
        <authorList>
            <person name="Komaki H."/>
            <person name="Tamura T."/>
        </authorList>
    </citation>
    <scope>NUCLEOTIDE SEQUENCE [LARGE SCALE GENOMIC DNA]</scope>
    <source>
        <strain evidence="1 2">NBRC 13996</strain>
    </source>
</reference>
<name>A0ABM7M8F5_9ACTN</name>
<dbReference type="RefSeq" id="WP_189330285.1">
    <property type="nucleotide sequence ID" value="NZ_AP023356.1"/>
</dbReference>
<evidence type="ECO:0000313" key="1">
    <source>
        <dbReference type="EMBL" id="BCJ47941.1"/>
    </source>
</evidence>
<dbReference type="Proteomes" id="UP000676967">
    <property type="component" value="Chromosome"/>
</dbReference>
<keyword evidence="2" id="KW-1185">Reference proteome</keyword>
<dbReference type="EMBL" id="AP023356">
    <property type="protein sequence ID" value="BCJ47941.1"/>
    <property type="molecule type" value="Genomic_DNA"/>
</dbReference>
<proteinExistence type="predicted"/>
<evidence type="ECO:0000313" key="2">
    <source>
        <dbReference type="Proteomes" id="UP000676967"/>
    </source>
</evidence>
<accession>A0ABM7M8F5</accession>